<accession>M0KC90</accession>
<dbReference type="Gene3D" id="3.40.50.300">
    <property type="entry name" value="P-loop containing nucleotide triphosphate hydrolases"/>
    <property type="match status" value="1"/>
</dbReference>
<dbReference type="InterPro" id="IPR027417">
    <property type="entry name" value="P-loop_NTPase"/>
</dbReference>
<keyword evidence="2" id="KW-1185">Reference proteome</keyword>
<dbReference type="Proteomes" id="UP000011623">
    <property type="component" value="Unassembled WGS sequence"/>
</dbReference>
<evidence type="ECO:0000313" key="2">
    <source>
        <dbReference type="Proteomes" id="UP000011623"/>
    </source>
</evidence>
<name>M0KC90_9EURY</name>
<dbReference type="AlphaFoldDB" id="M0KC90"/>
<reference evidence="1 2" key="1">
    <citation type="journal article" date="2014" name="PLoS Genet.">
        <title>Phylogenetically driven sequencing of extremely halophilic archaea reveals strategies for static and dynamic osmo-response.</title>
        <authorList>
            <person name="Becker E.A."/>
            <person name="Seitzer P.M."/>
            <person name="Tritt A."/>
            <person name="Larsen D."/>
            <person name="Krusor M."/>
            <person name="Yao A.I."/>
            <person name="Wu D."/>
            <person name="Madern D."/>
            <person name="Eisen J.A."/>
            <person name="Darling A.E."/>
            <person name="Facciotti M.T."/>
        </authorList>
    </citation>
    <scope>NUCLEOTIDE SEQUENCE [LARGE SCALE GENOMIC DNA]</scope>
    <source>
        <strain evidence="1 2">JCM 13557</strain>
    </source>
</reference>
<evidence type="ECO:0008006" key="3">
    <source>
        <dbReference type="Google" id="ProtNLM"/>
    </source>
</evidence>
<gene>
    <name evidence="1" type="ORF">C442_14230</name>
</gene>
<organism evidence="1 2">
    <name type="scientific">Haloarcula amylolytica JCM 13557</name>
    <dbReference type="NCBI Taxonomy" id="1227452"/>
    <lineage>
        <taxon>Archaea</taxon>
        <taxon>Methanobacteriati</taxon>
        <taxon>Methanobacteriota</taxon>
        <taxon>Stenosarchaea group</taxon>
        <taxon>Halobacteria</taxon>
        <taxon>Halobacteriales</taxon>
        <taxon>Haloarculaceae</taxon>
        <taxon>Haloarcula</taxon>
    </lineage>
</organism>
<protein>
    <recommendedName>
        <fullName evidence="3">DNA2/NAM7 helicase-like C-terminal domain-containing protein</fullName>
    </recommendedName>
</protein>
<dbReference type="EMBL" id="AOLW01000032">
    <property type="protein sequence ID" value="EMA18433.1"/>
    <property type="molecule type" value="Genomic_DNA"/>
</dbReference>
<comment type="caution">
    <text evidence="1">The sequence shown here is derived from an EMBL/GenBank/DDBJ whole genome shotgun (WGS) entry which is preliminary data.</text>
</comment>
<sequence length="125" mass="14172">MQSHGDVLVSQSFEGLVDTVTPTTKVRSDGVSRVLLSKLLKFLLYLRVYFRGQVHTSIHEIVQDIGPRRLNVALSRAKQRLVLIGNWDTLTTPEPTRDDCSDVYANLRSWLIENDCFEEAAAMTH</sequence>
<proteinExistence type="predicted"/>
<dbReference type="PATRIC" id="fig|1227452.3.peg.2836"/>
<evidence type="ECO:0000313" key="1">
    <source>
        <dbReference type="EMBL" id="EMA18433.1"/>
    </source>
</evidence>